<dbReference type="AlphaFoldDB" id="A0A8J3G9D2"/>
<feature type="compositionally biased region" description="Low complexity" evidence="1">
    <location>
        <begin position="199"/>
        <end position="209"/>
    </location>
</feature>
<feature type="compositionally biased region" description="Basic and acidic residues" evidence="1">
    <location>
        <begin position="107"/>
        <end position="125"/>
    </location>
</feature>
<feature type="compositionally biased region" description="Low complexity" evidence="1">
    <location>
        <begin position="177"/>
        <end position="186"/>
    </location>
</feature>
<reference evidence="3 4" key="1">
    <citation type="journal article" date="2014" name="Int. J. Syst. Evol. Microbiol.">
        <title>Complete genome sequence of Corynebacterium casei LMG S-19264T (=DSM 44701T), isolated from a smear-ripened cheese.</title>
        <authorList>
            <consortium name="US DOE Joint Genome Institute (JGI-PGF)"/>
            <person name="Walter F."/>
            <person name="Albersmeier A."/>
            <person name="Kalinowski J."/>
            <person name="Ruckert C."/>
        </authorList>
    </citation>
    <scope>NUCLEOTIDE SEQUENCE [LARGE SCALE GENOMIC DNA]</scope>
    <source>
        <strain evidence="3 4">KCTC 12866</strain>
    </source>
</reference>
<dbReference type="InterPro" id="IPR059092">
    <property type="entry name" value="UPF0323_dom"/>
</dbReference>
<feature type="compositionally biased region" description="Polar residues" evidence="1">
    <location>
        <begin position="154"/>
        <end position="165"/>
    </location>
</feature>
<evidence type="ECO:0000313" key="4">
    <source>
        <dbReference type="Proteomes" id="UP000598271"/>
    </source>
</evidence>
<dbReference type="Proteomes" id="UP000598271">
    <property type="component" value="Unassembled WGS sequence"/>
</dbReference>
<dbReference type="EMBL" id="BMXF01000001">
    <property type="protein sequence ID" value="GHB62430.1"/>
    <property type="molecule type" value="Genomic_DNA"/>
</dbReference>
<comment type="caution">
    <text evidence="3">The sequence shown here is derived from an EMBL/GenBank/DDBJ whole genome shotgun (WGS) entry which is preliminary data.</text>
</comment>
<feature type="domain" description="UPF0323" evidence="2">
    <location>
        <begin position="57"/>
        <end position="181"/>
    </location>
</feature>
<dbReference type="RefSeq" id="WP_189563719.1">
    <property type="nucleotide sequence ID" value="NZ_BMXF01000001.1"/>
</dbReference>
<evidence type="ECO:0000256" key="1">
    <source>
        <dbReference type="SAM" id="MobiDB-lite"/>
    </source>
</evidence>
<keyword evidence="4" id="KW-1185">Reference proteome</keyword>
<accession>A0A8J3G9D2</accession>
<name>A0A8J3G9D2_9BACT</name>
<feature type="region of interest" description="Disordered" evidence="1">
    <location>
        <begin position="107"/>
        <end position="127"/>
    </location>
</feature>
<evidence type="ECO:0000259" key="2">
    <source>
        <dbReference type="Pfam" id="PF26303"/>
    </source>
</evidence>
<evidence type="ECO:0000313" key="3">
    <source>
        <dbReference type="EMBL" id="GHB62430.1"/>
    </source>
</evidence>
<gene>
    <name evidence="3" type="ORF">GCM10007390_15310</name>
</gene>
<proteinExistence type="predicted"/>
<protein>
    <recommendedName>
        <fullName evidence="2">UPF0323 domain-containing protein</fullName>
    </recommendedName>
</protein>
<feature type="region of interest" description="Disordered" evidence="1">
    <location>
        <begin position="154"/>
        <end position="209"/>
    </location>
</feature>
<sequence length="209" mass="22929">MTPQRNGSFIRRAKDITISSTLALAMLASGVVLPSCEGGQDNEADYSYDETTYAKGIRSYIKEVSPGEFKITDEETVEYDQSEAIVSYLDGTTRTLNPDAAKRLIDEEIKTQSDSTSNKEGERQNYRSSGLSNVLLYGGMGYLLGRNSGNSYMNSYRNNNQSGQYYSDPRTYQKAQSARSAMRASRTVTARPSGGRSGFFGRSRSSSGG</sequence>
<dbReference type="Pfam" id="PF26303">
    <property type="entry name" value="UPF0323"/>
    <property type="match status" value="1"/>
</dbReference>
<organism evidence="3 4">
    <name type="scientific">Persicitalea jodogahamensis</name>
    <dbReference type="NCBI Taxonomy" id="402147"/>
    <lineage>
        <taxon>Bacteria</taxon>
        <taxon>Pseudomonadati</taxon>
        <taxon>Bacteroidota</taxon>
        <taxon>Cytophagia</taxon>
        <taxon>Cytophagales</taxon>
        <taxon>Spirosomataceae</taxon>
        <taxon>Persicitalea</taxon>
    </lineage>
</organism>